<reference evidence="1 2" key="1">
    <citation type="journal article" date="2012" name="Stand. Genomic Sci.">
        <title>Genome sequence of the ocean sediment bacterium Saccharomonospora marina type strain (XMU15(T)).</title>
        <authorList>
            <person name="Klenk H.P."/>
            <person name="Lu M."/>
            <person name="Lucas S."/>
            <person name="Lapidus A."/>
            <person name="Copeland A."/>
            <person name="Pitluck S."/>
            <person name="Goodwin L.A."/>
            <person name="Han C."/>
            <person name="Tapia R."/>
            <person name="Brambilla E.M."/>
            <person name="Potter G."/>
            <person name="Land M."/>
            <person name="Ivanova N."/>
            <person name="Rohde M."/>
            <person name="Goker M."/>
            <person name="Detter J.C."/>
            <person name="Li W.J."/>
            <person name="Kyrpides N.C."/>
            <person name="Woyke T."/>
        </authorList>
    </citation>
    <scope>NUCLEOTIDE SEQUENCE [LARGE SCALE GENOMIC DNA]</scope>
    <source>
        <strain evidence="1 2">XMU15</strain>
    </source>
</reference>
<dbReference type="AlphaFoldDB" id="H5X5B2"/>
<dbReference type="HOGENOM" id="CLU_2847233_0_0_11"/>
<name>H5X5B2_9PSEU</name>
<dbReference type="Proteomes" id="UP000004926">
    <property type="component" value="Chromosome"/>
</dbReference>
<accession>H5X5B2</accession>
<gene>
    <name evidence="1" type="ORF">SacmaDRAFT_0623</name>
</gene>
<keyword evidence="2" id="KW-1185">Reference proteome</keyword>
<dbReference type="RefSeq" id="WP_009152313.1">
    <property type="nucleotide sequence ID" value="NZ_CM001439.1"/>
</dbReference>
<organism evidence="1 2">
    <name type="scientific">Saccharomonospora marina XMU15</name>
    <dbReference type="NCBI Taxonomy" id="882083"/>
    <lineage>
        <taxon>Bacteria</taxon>
        <taxon>Bacillati</taxon>
        <taxon>Actinomycetota</taxon>
        <taxon>Actinomycetes</taxon>
        <taxon>Pseudonocardiales</taxon>
        <taxon>Pseudonocardiaceae</taxon>
        <taxon>Saccharomonospora</taxon>
    </lineage>
</organism>
<proteinExistence type="predicted"/>
<dbReference type="STRING" id="882083.SacmaDRAFT_0623"/>
<evidence type="ECO:0000313" key="2">
    <source>
        <dbReference type="Proteomes" id="UP000004926"/>
    </source>
</evidence>
<protein>
    <submittedName>
        <fullName evidence="1">Uncharacterized protein</fullName>
    </submittedName>
</protein>
<evidence type="ECO:0000313" key="1">
    <source>
        <dbReference type="EMBL" id="EHR48923.1"/>
    </source>
</evidence>
<dbReference type="EMBL" id="CM001439">
    <property type="protein sequence ID" value="EHR48923.1"/>
    <property type="molecule type" value="Genomic_DNA"/>
</dbReference>
<sequence>MGKKKPFYYYHLVKRRSWWDGTTYAWCGFTASAKDYRDNAYVFVSLRGDGVVCPDCKAAKRGGRR</sequence>